<name>A0AAD8IB78_9APIA</name>
<dbReference type="InterPro" id="IPR032675">
    <property type="entry name" value="LRR_dom_sf"/>
</dbReference>
<evidence type="ECO:0000313" key="2">
    <source>
        <dbReference type="EMBL" id="KAK1381998.1"/>
    </source>
</evidence>
<dbReference type="PANTHER" id="PTHR38926">
    <property type="entry name" value="F-BOX DOMAIN CONTAINING PROTEIN, EXPRESSED"/>
    <property type="match status" value="1"/>
</dbReference>
<dbReference type="EMBL" id="JAUIZM010000005">
    <property type="protein sequence ID" value="KAK1381998.1"/>
    <property type="molecule type" value="Genomic_DNA"/>
</dbReference>
<gene>
    <name evidence="2" type="ORF">POM88_019733</name>
</gene>
<dbReference type="SUPFAM" id="SSF52047">
    <property type="entry name" value="RNI-like"/>
    <property type="match status" value="1"/>
</dbReference>
<dbReference type="Gene3D" id="3.80.10.10">
    <property type="entry name" value="Ribonuclease Inhibitor"/>
    <property type="match status" value="1"/>
</dbReference>
<accession>A0AAD8IB78</accession>
<dbReference type="Proteomes" id="UP001237642">
    <property type="component" value="Unassembled WGS sequence"/>
</dbReference>
<reference evidence="2" key="2">
    <citation type="submission" date="2023-05" db="EMBL/GenBank/DDBJ databases">
        <authorList>
            <person name="Schelkunov M.I."/>
        </authorList>
    </citation>
    <scope>NUCLEOTIDE SEQUENCE</scope>
    <source>
        <strain evidence="2">Hsosn_3</strain>
        <tissue evidence="2">Leaf</tissue>
    </source>
</reference>
<dbReference type="Pfam" id="PF13516">
    <property type="entry name" value="LRR_6"/>
    <property type="match status" value="2"/>
</dbReference>
<dbReference type="SMART" id="SM00367">
    <property type="entry name" value="LRR_CC"/>
    <property type="match status" value="2"/>
</dbReference>
<reference evidence="2" key="1">
    <citation type="submission" date="2023-02" db="EMBL/GenBank/DDBJ databases">
        <title>Genome of toxic invasive species Heracleum sosnowskyi carries increased number of genes despite the absence of recent whole-genome duplications.</title>
        <authorList>
            <person name="Schelkunov M."/>
            <person name="Shtratnikova V."/>
            <person name="Makarenko M."/>
            <person name="Klepikova A."/>
            <person name="Omelchenko D."/>
            <person name="Novikova G."/>
            <person name="Obukhova E."/>
            <person name="Bogdanov V."/>
            <person name="Penin A."/>
            <person name="Logacheva M."/>
        </authorList>
    </citation>
    <scope>NUCLEOTIDE SEQUENCE</scope>
    <source>
        <strain evidence="2">Hsosn_3</strain>
        <tissue evidence="2">Leaf</tissue>
    </source>
</reference>
<comment type="caution">
    <text evidence="2">The sequence shown here is derived from an EMBL/GenBank/DDBJ whole genome shotgun (WGS) entry which is preliminary data.</text>
</comment>
<evidence type="ECO:0000259" key="1">
    <source>
        <dbReference type="PROSITE" id="PS50181"/>
    </source>
</evidence>
<dbReference type="InterPro" id="IPR001611">
    <property type="entry name" value="Leu-rich_rpt"/>
</dbReference>
<dbReference type="AlphaFoldDB" id="A0AAD8IB78"/>
<keyword evidence="3" id="KW-1185">Reference proteome</keyword>
<dbReference type="SMART" id="SM00256">
    <property type="entry name" value="FBOX"/>
    <property type="match status" value="1"/>
</dbReference>
<dbReference type="PROSITE" id="PS50181">
    <property type="entry name" value="FBOX"/>
    <property type="match status" value="1"/>
</dbReference>
<dbReference type="Pfam" id="PF12937">
    <property type="entry name" value="F-box-like"/>
    <property type="match status" value="1"/>
</dbReference>
<dbReference type="InterPro" id="IPR006553">
    <property type="entry name" value="Leu-rich_rpt_Cys-con_subtyp"/>
</dbReference>
<proteinExistence type="predicted"/>
<organism evidence="2 3">
    <name type="scientific">Heracleum sosnowskyi</name>
    <dbReference type="NCBI Taxonomy" id="360622"/>
    <lineage>
        <taxon>Eukaryota</taxon>
        <taxon>Viridiplantae</taxon>
        <taxon>Streptophyta</taxon>
        <taxon>Embryophyta</taxon>
        <taxon>Tracheophyta</taxon>
        <taxon>Spermatophyta</taxon>
        <taxon>Magnoliopsida</taxon>
        <taxon>eudicotyledons</taxon>
        <taxon>Gunneridae</taxon>
        <taxon>Pentapetalae</taxon>
        <taxon>asterids</taxon>
        <taxon>campanulids</taxon>
        <taxon>Apiales</taxon>
        <taxon>Apiaceae</taxon>
        <taxon>Apioideae</taxon>
        <taxon>apioid superclade</taxon>
        <taxon>Tordylieae</taxon>
        <taxon>Tordyliinae</taxon>
        <taxon>Heracleum</taxon>
    </lineage>
</organism>
<dbReference type="PANTHER" id="PTHR38926:SF2">
    <property type="entry name" value="F-BOX_LRR-REPEAT PROTEIN 21-RELATED"/>
    <property type="match status" value="1"/>
</dbReference>
<feature type="domain" description="F-box" evidence="1">
    <location>
        <begin position="13"/>
        <end position="60"/>
    </location>
</feature>
<evidence type="ECO:0000313" key="3">
    <source>
        <dbReference type="Proteomes" id="UP001237642"/>
    </source>
</evidence>
<protein>
    <submittedName>
        <fullName evidence="2">F-box/LRR-repeat protein 23</fullName>
    </submittedName>
</protein>
<dbReference type="InterPro" id="IPR001810">
    <property type="entry name" value="F-box_dom"/>
</dbReference>
<dbReference type="Gene3D" id="1.20.1280.50">
    <property type="match status" value="1"/>
</dbReference>
<dbReference type="CDD" id="cd22164">
    <property type="entry name" value="F-box_AtSKIP19-like"/>
    <property type="match status" value="1"/>
</dbReference>
<sequence length="339" mass="38702">MACTSVSIHRKNSRDWLELPSELAASILVRLGAIHMLLTARKVCKSWRRICSEPFMWRVVNLSNADDIVFNVERVTRKAVDLSCGQLIEFNIDCFASDELLLYIADRSCQLRRLHLSSCHEITSEGFKEMVKKVPLLEELHIYDTPICKSAIEIVGHCCPQLKSFTLSTSIFTRPVWCDMYAIAIAENMPQVRHLQLSGNRITDFGLQAILENCPHVESLNIWLNVACLDHNLMRRLSHQIKNLRLSYISAKDNISEYEIYDWNSYNDDDCSGGNDISSRNHYKYGDYSGGRDINSFDYYDYGDCSGGCDIDSYNYCDYGDYSGGSDIDSPRSSYMDSD</sequence>